<dbReference type="InterPro" id="IPR006162">
    <property type="entry name" value="Ppantetheine_attach_site"/>
</dbReference>
<feature type="domain" description="Carrier" evidence="4">
    <location>
        <begin position="1028"/>
        <end position="1103"/>
    </location>
</feature>
<dbReference type="RefSeq" id="WP_060347561.1">
    <property type="nucleotide sequence ID" value="NZ_LPLZ01000048.1"/>
</dbReference>
<dbReference type="Pfam" id="PF00501">
    <property type="entry name" value="AMP-binding"/>
    <property type="match status" value="1"/>
</dbReference>
<keyword evidence="3" id="KW-0597">Phosphoprotein</keyword>
<dbReference type="InterPro" id="IPR045851">
    <property type="entry name" value="AMP-bd_C_sf"/>
</dbReference>
<dbReference type="InterPro" id="IPR020845">
    <property type="entry name" value="AMP-binding_CS"/>
</dbReference>
<dbReference type="Gene3D" id="3.30.559.10">
    <property type="entry name" value="Chloramphenicol acetyltransferase-like domain"/>
    <property type="match status" value="2"/>
</dbReference>
<reference evidence="5 6" key="1">
    <citation type="submission" date="2015-11" db="EMBL/GenBank/DDBJ databases">
        <title>Expanding the genomic diversity of Burkholderia species for the development of highly accurate diagnostics.</title>
        <authorList>
            <person name="Sahl J."/>
            <person name="Keim P."/>
            <person name="Wagner D."/>
        </authorList>
    </citation>
    <scope>NUCLEOTIDE SEQUENCE [LARGE SCALE GENOMIC DNA]</scope>
    <source>
        <strain evidence="5 6">MSMB793WGS</strain>
    </source>
</reference>
<gene>
    <name evidence="5" type="ORF">WT83_17620</name>
</gene>
<dbReference type="InterPro" id="IPR020806">
    <property type="entry name" value="PKS_PP-bd"/>
</dbReference>
<dbReference type="InterPro" id="IPR009081">
    <property type="entry name" value="PP-bd_ACP"/>
</dbReference>
<dbReference type="GO" id="GO:0047527">
    <property type="term" value="F:2,3-dihydroxybenzoate-serine ligase activity"/>
    <property type="evidence" value="ECO:0007669"/>
    <property type="project" value="TreeGrafter"/>
</dbReference>
<sequence>MTKAQPDWLALATRFAQLPDAQRAVFIDKLGAAGIDFRVLPIPPRTPRSDRVPASFAQTRLWLHARLIDAPHAYHITERLALTGPLDAHALRLACDALIARHEALRTTFDEADDGVAQTIHPPLRCPWRETDLEALPDAQRVARAESVAMADEAGAFDLGVAPLVRAHLIRFDATHHWLALTVHHIVSDGWSSGVMLDELAAFYRAYATGAPVPLAPLPIQYADYALWQRRWLDAGERDRQLAFWRERLDPQRGVLTLPGATARPARRSARGGRHVFALDARIGAQLRAFAAASGATPFAVLLAALDALLARATGDARICVGVPAANRERAETAGLIGFFVNTLAIDVDVPAHGDFASLVARTQRALVDAQMHQDVPFEQVVDALGVPRSASHHPLFQVMAAYGERHALPAFGAASATLLPSGTPSAKFDLTLSVEATPDGTFDAAFIYALDLFDADAIARLAARLVTLLGDALARPHVPVGDLDWLPADERAQLFAWNAPAGAAEAEPFVPVHARIAAHAQARPDARGVADIDRALTRGAVDARAARIARNLVAAGVRPEMRVGVALQRSVDLLVALIAVLKSGAAFVPLDPAHPRERLAQIVGDAGIAHVLTDGASVASLPQLPALRIWRADEVDALGEAADVALPDVLPGHAAYVIYTSGSTGKPKGVVVDHAAFARHCVAIAERYGAGENDVFLLFQSVNFDGAHEGWFSQYLSGAAVSVTADVLWPPAQTCAMMIRDGVTMTYVPPGCAAQLAEWALAHGAPPTLRSLTVGGEATSREAFAMLRRAMPNVRVVNGYGPTETVITPTLWMFRPGDDLAKLGDAAYLPIGTLVGARTAHVLDARLHPLPVGVIGELYLGGEGIGVARGYLDRPALTAERFVPDPYGAPGARLYRTGDLVRRRADGVFDFIGRVDHQVKLRGLRIELGEIEAQLAAHDAVREACAVVHGQGAHAQLVAYVELTADAQSAARPVEAATLDAHLRRTLPDYMVPAQLIVLDALPRNANSKVDRARLPAPARVERAYEAPHDGDETVLAAIWREVLNVERAGRGDHFFELGGHSLAAVRVATRVAERLGRDVPVRALFEAPVLAQYARQVANAPRTAHGGAAAPGIAMVKPDAHGVWPLSPAQLGLWFLWRAQPDSAAYNIPVALRVRGPLDVDALRAAFSAVAAAHPALRARIVARDGMLPGQRIAAAAPVALPLVDLSARPDALARATALTDADALAPFDLAADAPLWRARVLRVGDDDHVLSVTIHHIVSDGESIELWLDAVRARYVAFVRGEAASASSASIPATAENTSLVLPAPCHPARVAYWRDALADLPPPVLPLRANAPAVPQWRAARIAFEFDASLIRAARDAASAAHATLPMLLHAALNTALFRLTGAADQPVGVLASTRELTGDAARDALGLFINSVVVRTRLDTAACRADVLAQVRDTALAAYAHADVPFADVVAALRARRVAHANPLFQVMFNYLRPTGAAARDWAGLSLAEFDDVRHRVVFTLELDVVEHPDGRVSAAFSFADELLDGDFVDALVDLYHDEVARFAGAQKAALGAPDARYAASAAVEVAVDASGRAAAHVPAASRAPQAAAALAALWSDTFATAAPAADADLFEAGATSFDVVRFVDAACRAGHALTVADVFASPTLAALGARLDASAETEEVRDAG</sequence>
<evidence type="ECO:0000313" key="5">
    <source>
        <dbReference type="EMBL" id="KWN14278.1"/>
    </source>
</evidence>
<dbReference type="GO" id="GO:0009366">
    <property type="term" value="C:enterobactin synthetase complex"/>
    <property type="evidence" value="ECO:0007669"/>
    <property type="project" value="TreeGrafter"/>
</dbReference>
<accession>A0A108ENA8</accession>
<dbReference type="Pfam" id="PF00550">
    <property type="entry name" value="PP-binding"/>
    <property type="match status" value="2"/>
</dbReference>
<dbReference type="Gene3D" id="3.30.559.30">
    <property type="entry name" value="Nonribosomal peptide synthetase, condensation domain"/>
    <property type="match status" value="2"/>
</dbReference>
<dbReference type="EMBL" id="LPLZ01000048">
    <property type="protein sequence ID" value="KWN14278.1"/>
    <property type="molecule type" value="Genomic_DNA"/>
</dbReference>
<dbReference type="CDD" id="cd19531">
    <property type="entry name" value="LCL_NRPS-like"/>
    <property type="match status" value="1"/>
</dbReference>
<evidence type="ECO:0000256" key="3">
    <source>
        <dbReference type="ARBA" id="ARBA00022553"/>
    </source>
</evidence>
<evidence type="ECO:0000259" key="4">
    <source>
        <dbReference type="PROSITE" id="PS50075"/>
    </source>
</evidence>
<dbReference type="Gene3D" id="2.30.38.10">
    <property type="entry name" value="Luciferase, Domain 3"/>
    <property type="match status" value="1"/>
</dbReference>
<dbReference type="SUPFAM" id="SSF52777">
    <property type="entry name" value="CoA-dependent acyltransferases"/>
    <property type="match status" value="4"/>
</dbReference>
<name>A0A108ENA8_9BURK</name>
<dbReference type="Proteomes" id="UP000068016">
    <property type="component" value="Unassembled WGS sequence"/>
</dbReference>
<evidence type="ECO:0000313" key="6">
    <source>
        <dbReference type="Proteomes" id="UP000068016"/>
    </source>
</evidence>
<dbReference type="InterPro" id="IPR010071">
    <property type="entry name" value="AA_adenyl_dom"/>
</dbReference>
<dbReference type="GO" id="GO:0009239">
    <property type="term" value="P:enterobactin biosynthetic process"/>
    <property type="evidence" value="ECO:0007669"/>
    <property type="project" value="TreeGrafter"/>
</dbReference>
<dbReference type="Gene3D" id="3.40.50.980">
    <property type="match status" value="2"/>
</dbReference>
<dbReference type="PROSITE" id="PS00455">
    <property type="entry name" value="AMP_BINDING"/>
    <property type="match status" value="1"/>
</dbReference>
<proteinExistence type="predicted"/>
<dbReference type="GO" id="GO:0072330">
    <property type="term" value="P:monocarboxylic acid biosynthetic process"/>
    <property type="evidence" value="ECO:0007669"/>
    <property type="project" value="UniProtKB-ARBA"/>
</dbReference>
<dbReference type="InterPro" id="IPR000873">
    <property type="entry name" value="AMP-dep_synth/lig_dom"/>
</dbReference>
<dbReference type="Gene3D" id="3.30.300.30">
    <property type="match status" value="1"/>
</dbReference>
<dbReference type="SUPFAM" id="SSF56801">
    <property type="entry name" value="Acetyl-CoA synthetase-like"/>
    <property type="match status" value="1"/>
</dbReference>
<dbReference type="PROSITE" id="PS50075">
    <property type="entry name" value="CARRIER"/>
    <property type="match status" value="2"/>
</dbReference>
<dbReference type="Gene3D" id="1.10.1200.10">
    <property type="entry name" value="ACP-like"/>
    <property type="match status" value="2"/>
</dbReference>
<dbReference type="FunFam" id="3.40.50.980:FF:000001">
    <property type="entry name" value="Non-ribosomal peptide synthetase"/>
    <property type="match status" value="1"/>
</dbReference>
<organism evidence="5 6">
    <name type="scientific">Burkholderia territorii</name>
    <dbReference type="NCBI Taxonomy" id="1503055"/>
    <lineage>
        <taxon>Bacteria</taxon>
        <taxon>Pseudomonadati</taxon>
        <taxon>Pseudomonadota</taxon>
        <taxon>Betaproteobacteria</taxon>
        <taxon>Burkholderiales</taxon>
        <taxon>Burkholderiaceae</taxon>
        <taxon>Burkholderia</taxon>
        <taxon>Burkholderia cepacia complex</taxon>
    </lineage>
</organism>
<dbReference type="SMART" id="SM00823">
    <property type="entry name" value="PKS_PP"/>
    <property type="match status" value="2"/>
</dbReference>
<evidence type="ECO:0000256" key="1">
    <source>
        <dbReference type="ARBA" id="ARBA00001957"/>
    </source>
</evidence>
<dbReference type="PANTHER" id="PTHR45527">
    <property type="entry name" value="NONRIBOSOMAL PEPTIDE SYNTHETASE"/>
    <property type="match status" value="1"/>
</dbReference>
<feature type="domain" description="Carrier" evidence="4">
    <location>
        <begin position="1587"/>
        <end position="1661"/>
    </location>
</feature>
<keyword evidence="2" id="KW-0596">Phosphopantetheine</keyword>
<dbReference type="GO" id="GO:0031177">
    <property type="term" value="F:phosphopantetheine binding"/>
    <property type="evidence" value="ECO:0007669"/>
    <property type="project" value="InterPro"/>
</dbReference>
<dbReference type="Pfam" id="PF00668">
    <property type="entry name" value="Condensation"/>
    <property type="match status" value="2"/>
</dbReference>
<dbReference type="PANTHER" id="PTHR45527:SF1">
    <property type="entry name" value="FATTY ACID SYNTHASE"/>
    <property type="match status" value="1"/>
</dbReference>
<evidence type="ECO:0000256" key="2">
    <source>
        <dbReference type="ARBA" id="ARBA00022450"/>
    </source>
</evidence>
<comment type="cofactor">
    <cofactor evidence="1">
        <name>pantetheine 4'-phosphate</name>
        <dbReference type="ChEBI" id="CHEBI:47942"/>
    </cofactor>
</comment>
<dbReference type="InterPro" id="IPR025110">
    <property type="entry name" value="AMP-bd_C"/>
</dbReference>
<comment type="caution">
    <text evidence="5">The sequence shown here is derived from an EMBL/GenBank/DDBJ whole genome shotgun (WGS) entry which is preliminary data.</text>
</comment>
<protein>
    <submittedName>
        <fullName evidence="5">Non-ribosomal peptide synthetase</fullName>
    </submittedName>
</protein>
<dbReference type="InterPro" id="IPR023213">
    <property type="entry name" value="CAT-like_dom_sf"/>
</dbReference>
<dbReference type="InterPro" id="IPR036736">
    <property type="entry name" value="ACP-like_sf"/>
</dbReference>
<dbReference type="InterPro" id="IPR001242">
    <property type="entry name" value="Condensation_dom"/>
</dbReference>
<dbReference type="GO" id="GO:0043041">
    <property type="term" value="P:amino acid activation for nonribosomal peptide biosynthetic process"/>
    <property type="evidence" value="ECO:0007669"/>
    <property type="project" value="TreeGrafter"/>
</dbReference>
<dbReference type="FunFam" id="1.10.1200.10:FF:000016">
    <property type="entry name" value="Non-ribosomal peptide synthase"/>
    <property type="match status" value="1"/>
</dbReference>
<dbReference type="NCBIfam" id="TIGR01733">
    <property type="entry name" value="AA-adenyl-dom"/>
    <property type="match status" value="1"/>
</dbReference>
<dbReference type="SUPFAM" id="SSF47336">
    <property type="entry name" value="ACP-like"/>
    <property type="match status" value="2"/>
</dbReference>
<dbReference type="GO" id="GO:0005829">
    <property type="term" value="C:cytosol"/>
    <property type="evidence" value="ECO:0007669"/>
    <property type="project" value="TreeGrafter"/>
</dbReference>
<dbReference type="PROSITE" id="PS00012">
    <property type="entry name" value="PHOSPHOPANTETHEINE"/>
    <property type="match status" value="1"/>
</dbReference>
<dbReference type="Pfam" id="PF13193">
    <property type="entry name" value="AMP-binding_C"/>
    <property type="match status" value="1"/>
</dbReference>
<dbReference type="FunFam" id="2.30.38.10:FF:000001">
    <property type="entry name" value="Non-ribosomal peptide synthetase PvdI"/>
    <property type="match status" value="1"/>
</dbReference>